<feature type="transmembrane region" description="Helical" evidence="8">
    <location>
        <begin position="139"/>
        <end position="158"/>
    </location>
</feature>
<keyword evidence="4 7" id="KW-0812">Transmembrane</keyword>
<keyword evidence="6 8" id="KW-0472">Membrane</keyword>
<comment type="similarity">
    <text evidence="2 7">Belongs to the MIP/aquaporin (TC 1.A.8) family.</text>
</comment>
<dbReference type="InterPro" id="IPR000425">
    <property type="entry name" value="MIP"/>
</dbReference>
<proteinExistence type="inferred from homology"/>
<feature type="transmembrane region" description="Helical" evidence="8">
    <location>
        <begin position="40"/>
        <end position="63"/>
    </location>
</feature>
<dbReference type="PRINTS" id="PR00783">
    <property type="entry name" value="MINTRINSICP"/>
</dbReference>
<evidence type="ECO:0000256" key="5">
    <source>
        <dbReference type="ARBA" id="ARBA00022989"/>
    </source>
</evidence>
<dbReference type="SUPFAM" id="SSF81338">
    <property type="entry name" value="Aquaporin-like"/>
    <property type="match status" value="1"/>
</dbReference>
<gene>
    <name evidence="9" type="ORF">JOC58_003164</name>
</gene>
<evidence type="ECO:0000256" key="1">
    <source>
        <dbReference type="ARBA" id="ARBA00004141"/>
    </source>
</evidence>
<dbReference type="Gene3D" id="1.20.1080.10">
    <property type="entry name" value="Glycerol uptake facilitator protein"/>
    <property type="match status" value="1"/>
</dbReference>
<dbReference type="InterPro" id="IPR022357">
    <property type="entry name" value="MIP_CS"/>
</dbReference>
<accession>A0ABU1J1A3</accession>
<dbReference type="NCBIfam" id="TIGR00861">
    <property type="entry name" value="MIP"/>
    <property type="match status" value="1"/>
</dbReference>
<dbReference type="Pfam" id="PF00230">
    <property type="entry name" value="MIP"/>
    <property type="match status" value="1"/>
</dbReference>
<feature type="transmembrane region" description="Helical" evidence="8">
    <location>
        <begin position="164"/>
        <end position="185"/>
    </location>
</feature>
<dbReference type="Proteomes" id="UP001185028">
    <property type="component" value="Unassembled WGS sequence"/>
</dbReference>
<evidence type="ECO:0000256" key="8">
    <source>
        <dbReference type="SAM" id="Phobius"/>
    </source>
</evidence>
<evidence type="ECO:0000313" key="9">
    <source>
        <dbReference type="EMBL" id="MDR6245263.1"/>
    </source>
</evidence>
<dbReference type="PANTHER" id="PTHR43829:SF9">
    <property type="entry name" value="AQUAPORIN-9"/>
    <property type="match status" value="1"/>
</dbReference>
<dbReference type="PROSITE" id="PS00221">
    <property type="entry name" value="MIP"/>
    <property type="match status" value="1"/>
</dbReference>
<dbReference type="PANTHER" id="PTHR43829">
    <property type="entry name" value="AQUAPORIN OR AQUAGLYCEROPORIN RELATED"/>
    <property type="match status" value="1"/>
</dbReference>
<organism evidence="9 10">
    <name type="scientific">Paenibacillus hunanensis</name>
    <dbReference type="NCBI Taxonomy" id="539262"/>
    <lineage>
        <taxon>Bacteria</taxon>
        <taxon>Bacillati</taxon>
        <taxon>Bacillota</taxon>
        <taxon>Bacilli</taxon>
        <taxon>Bacillales</taxon>
        <taxon>Paenibacillaceae</taxon>
        <taxon>Paenibacillus</taxon>
    </lineage>
</organism>
<dbReference type="InterPro" id="IPR050363">
    <property type="entry name" value="MIP/Aquaporin"/>
</dbReference>
<comment type="subcellular location">
    <subcellularLocation>
        <location evidence="1">Membrane</location>
        <topology evidence="1">Multi-pass membrane protein</topology>
    </subcellularLocation>
</comment>
<dbReference type="EMBL" id="JAVDQH010000013">
    <property type="protein sequence ID" value="MDR6245263.1"/>
    <property type="molecule type" value="Genomic_DNA"/>
</dbReference>
<feature type="transmembrane region" description="Helical" evidence="8">
    <location>
        <begin position="6"/>
        <end position="28"/>
    </location>
</feature>
<evidence type="ECO:0000256" key="6">
    <source>
        <dbReference type="ARBA" id="ARBA00023136"/>
    </source>
</evidence>
<feature type="transmembrane region" description="Helical" evidence="8">
    <location>
        <begin position="212"/>
        <end position="231"/>
    </location>
</feature>
<feature type="transmembrane region" description="Helical" evidence="8">
    <location>
        <begin position="83"/>
        <end position="103"/>
    </location>
</feature>
<keyword evidence="5 8" id="KW-1133">Transmembrane helix</keyword>
<evidence type="ECO:0000256" key="3">
    <source>
        <dbReference type="ARBA" id="ARBA00022448"/>
    </source>
</evidence>
<feature type="transmembrane region" description="Helical" evidence="8">
    <location>
        <begin position="243"/>
        <end position="261"/>
    </location>
</feature>
<keyword evidence="3 7" id="KW-0813">Transport</keyword>
<keyword evidence="10" id="KW-1185">Reference proteome</keyword>
<evidence type="ECO:0000313" key="10">
    <source>
        <dbReference type="Proteomes" id="UP001185028"/>
    </source>
</evidence>
<evidence type="ECO:0000256" key="2">
    <source>
        <dbReference type="ARBA" id="ARBA00006175"/>
    </source>
</evidence>
<dbReference type="InterPro" id="IPR023271">
    <property type="entry name" value="Aquaporin-like"/>
</dbReference>
<name>A0ABU1J1A3_9BACL</name>
<sequence>MMSPFLAELVGTMILIALGGGVCAGVSLRKTFAESSGWMVIGAGWGLAVAMAVYAVGSFSGAHLNPAVTLALAFNGDFPWSQVPSYILAQIIGAMAGALLVYLQYLPHWGATPDPATKLGVFSTSPAIQHPVGNMLSEIIGTFIFVMVLLSMGANQFTQGLHPLIVGLLVVSIGLSLGGTTGYAINPARDFGPRLMHFLLPIPGKGPSNWKYAWVPVVGPLLGGSLGGLFYKNVFLGQSTPMLWVIIGVTIICLLLAYLNGRKIQRTNSKQAAA</sequence>
<reference evidence="9 10" key="1">
    <citation type="submission" date="2023-07" db="EMBL/GenBank/DDBJ databases">
        <title>Genomic Encyclopedia of Type Strains, Phase IV (KMG-IV): sequencing the most valuable type-strain genomes for metagenomic binning, comparative biology and taxonomic classification.</title>
        <authorList>
            <person name="Goeker M."/>
        </authorList>
    </citation>
    <scope>NUCLEOTIDE SEQUENCE [LARGE SCALE GENOMIC DNA]</scope>
    <source>
        <strain evidence="9 10">DSM 22170</strain>
    </source>
</reference>
<evidence type="ECO:0000256" key="7">
    <source>
        <dbReference type="RuleBase" id="RU000477"/>
    </source>
</evidence>
<comment type="caution">
    <text evidence="9">The sequence shown here is derived from an EMBL/GenBank/DDBJ whole genome shotgun (WGS) entry which is preliminary data.</text>
</comment>
<evidence type="ECO:0000256" key="4">
    <source>
        <dbReference type="ARBA" id="ARBA00022692"/>
    </source>
</evidence>
<protein>
    <submittedName>
        <fullName evidence="9">Glycerol uptake facilitator protein</fullName>
    </submittedName>
</protein>